<organism evidence="7 8">
    <name type="scientific">Apiospora kogelbergensis</name>
    <dbReference type="NCBI Taxonomy" id="1337665"/>
    <lineage>
        <taxon>Eukaryota</taxon>
        <taxon>Fungi</taxon>
        <taxon>Dikarya</taxon>
        <taxon>Ascomycota</taxon>
        <taxon>Pezizomycotina</taxon>
        <taxon>Sordariomycetes</taxon>
        <taxon>Xylariomycetidae</taxon>
        <taxon>Amphisphaeriales</taxon>
        <taxon>Apiosporaceae</taxon>
        <taxon>Apiospora</taxon>
    </lineage>
</organism>
<keyword evidence="2 6" id="KW-0812">Transmembrane</keyword>
<keyword evidence="8" id="KW-1185">Reference proteome</keyword>
<dbReference type="PANTHER" id="PTHR31465:SF15">
    <property type="entry name" value="LIPID TRANSPORTER ATNI-RELATED"/>
    <property type="match status" value="1"/>
</dbReference>
<feature type="transmembrane region" description="Helical" evidence="6">
    <location>
        <begin position="91"/>
        <end position="110"/>
    </location>
</feature>
<evidence type="ECO:0000256" key="2">
    <source>
        <dbReference type="ARBA" id="ARBA00022692"/>
    </source>
</evidence>
<dbReference type="InterPro" id="IPR007568">
    <property type="entry name" value="RTA1"/>
</dbReference>
<accession>A0AAW0R4B6</accession>
<proteinExistence type="predicted"/>
<feature type="transmembrane region" description="Helical" evidence="6">
    <location>
        <begin position="159"/>
        <end position="184"/>
    </location>
</feature>
<evidence type="ECO:0000256" key="4">
    <source>
        <dbReference type="ARBA" id="ARBA00023136"/>
    </source>
</evidence>
<dbReference type="AlphaFoldDB" id="A0AAW0R4B6"/>
<dbReference type="PANTHER" id="PTHR31465">
    <property type="entry name" value="PROTEIN RTA1-RELATED"/>
    <property type="match status" value="1"/>
</dbReference>
<evidence type="ECO:0000313" key="7">
    <source>
        <dbReference type="EMBL" id="KAK8123760.1"/>
    </source>
</evidence>
<reference evidence="7 8" key="1">
    <citation type="submission" date="2023-01" db="EMBL/GenBank/DDBJ databases">
        <title>Analysis of 21 Apiospora genomes using comparative genomics revels a genus with tremendous synthesis potential of carbohydrate active enzymes and secondary metabolites.</title>
        <authorList>
            <person name="Sorensen T."/>
        </authorList>
    </citation>
    <scope>NUCLEOTIDE SEQUENCE [LARGE SCALE GENOMIC DNA]</scope>
    <source>
        <strain evidence="7 8">CBS 117206</strain>
    </source>
</reference>
<feature type="transmembrane region" description="Helical" evidence="6">
    <location>
        <begin position="245"/>
        <end position="265"/>
    </location>
</feature>
<comment type="caution">
    <text evidence="7">The sequence shown here is derived from an EMBL/GenBank/DDBJ whole genome shotgun (WGS) entry which is preliminary data.</text>
</comment>
<name>A0AAW0R4B6_9PEZI</name>
<keyword evidence="4 6" id="KW-0472">Membrane</keyword>
<evidence type="ECO:0000313" key="8">
    <source>
        <dbReference type="Proteomes" id="UP001392437"/>
    </source>
</evidence>
<evidence type="ECO:0000256" key="6">
    <source>
        <dbReference type="SAM" id="Phobius"/>
    </source>
</evidence>
<dbReference type="EMBL" id="JAQQWP010000003">
    <property type="protein sequence ID" value="KAK8123760.1"/>
    <property type="molecule type" value="Genomic_DNA"/>
</dbReference>
<evidence type="ECO:0008006" key="9">
    <source>
        <dbReference type="Google" id="ProtNLM"/>
    </source>
</evidence>
<dbReference type="GO" id="GO:0016020">
    <property type="term" value="C:membrane"/>
    <property type="evidence" value="ECO:0007669"/>
    <property type="project" value="UniProtKB-SubCell"/>
</dbReference>
<feature type="compositionally biased region" description="Basic residues" evidence="5">
    <location>
        <begin position="318"/>
        <end position="333"/>
    </location>
</feature>
<gene>
    <name evidence="7" type="ORF">PG999_003678</name>
</gene>
<feature type="transmembrane region" description="Helical" evidence="6">
    <location>
        <begin position="64"/>
        <end position="84"/>
    </location>
</feature>
<feature type="region of interest" description="Disordered" evidence="5">
    <location>
        <begin position="315"/>
        <end position="340"/>
    </location>
</feature>
<feature type="transmembrane region" description="Helical" evidence="6">
    <location>
        <begin position="204"/>
        <end position="224"/>
    </location>
</feature>
<dbReference type="Pfam" id="PF04479">
    <property type="entry name" value="RTA1"/>
    <property type="match status" value="1"/>
</dbReference>
<feature type="transmembrane region" description="Helical" evidence="6">
    <location>
        <begin position="122"/>
        <end position="147"/>
    </location>
</feature>
<sequence>MSMPGVASLAGLATRMLLRRDNDWDGDDVGENKNCVKAVPGPNGHVPPEACNSYYNFDPKFEPAVAVCALFGIFTLVHFVLAIVYRKRFSWVLIMGGVWETVSFAIHALGSRDQQNQAYASVAQILFLLAPLWINAFVYMSFTRAAWYYHYPPESPRRLLGIPITAMTKIFVWADVLAFLVQAVGGSMASPGASGDIIQKGLTVYLVGMGVQQFFIAIFCIFMIRFNIRQRQGYGYAGKGDWRPLIYALYATLVCITIRIIYRIAEFAGGITPSNPIPFHEEYSYALDVFPMMVALLILAIWHPGRFLTGRDSEIPKVSRKQKKADRRQRKAERKAADLV</sequence>
<comment type="subcellular location">
    <subcellularLocation>
        <location evidence="1">Membrane</location>
        <topology evidence="1">Multi-pass membrane protein</topology>
    </subcellularLocation>
</comment>
<protein>
    <recommendedName>
        <fullName evidence="9">RTA1 like protein</fullName>
    </recommendedName>
</protein>
<evidence type="ECO:0000256" key="3">
    <source>
        <dbReference type="ARBA" id="ARBA00022989"/>
    </source>
</evidence>
<evidence type="ECO:0000256" key="1">
    <source>
        <dbReference type="ARBA" id="ARBA00004141"/>
    </source>
</evidence>
<dbReference type="Proteomes" id="UP001392437">
    <property type="component" value="Unassembled WGS sequence"/>
</dbReference>
<keyword evidence="3 6" id="KW-1133">Transmembrane helix</keyword>
<evidence type="ECO:0000256" key="5">
    <source>
        <dbReference type="SAM" id="MobiDB-lite"/>
    </source>
</evidence>
<feature type="transmembrane region" description="Helical" evidence="6">
    <location>
        <begin position="285"/>
        <end position="302"/>
    </location>
</feature>